<evidence type="ECO:0000313" key="5">
    <source>
        <dbReference type="Proteomes" id="UP000306635"/>
    </source>
</evidence>
<gene>
    <name evidence="4" type="ORF">FAS41_18910</name>
</gene>
<protein>
    <submittedName>
        <fullName evidence="4">Prepilin-type N-terminal cleavage/methylation domain-containing protein</fullName>
    </submittedName>
</protein>
<dbReference type="GO" id="GO:0015628">
    <property type="term" value="P:protein secretion by the type II secretion system"/>
    <property type="evidence" value="ECO:0007669"/>
    <property type="project" value="InterPro"/>
</dbReference>
<dbReference type="RefSeq" id="WP_138524955.1">
    <property type="nucleotide sequence ID" value="NZ_JAOCBK010000004.1"/>
</dbReference>
<feature type="transmembrane region" description="Helical" evidence="3">
    <location>
        <begin position="6"/>
        <end position="31"/>
    </location>
</feature>
<dbReference type="InterPro" id="IPR045584">
    <property type="entry name" value="Pilin-like"/>
</dbReference>
<keyword evidence="3" id="KW-1133">Transmembrane helix</keyword>
<keyword evidence="3" id="KW-0812">Transmembrane</keyword>
<dbReference type="InterPro" id="IPR000983">
    <property type="entry name" value="Bac_GSPG_pilin"/>
</dbReference>
<feature type="region of interest" description="Disordered" evidence="2">
    <location>
        <begin position="104"/>
        <end position="129"/>
    </location>
</feature>
<dbReference type="Pfam" id="PF16732">
    <property type="entry name" value="ComP_DUS"/>
    <property type="match status" value="1"/>
</dbReference>
<evidence type="ECO:0000256" key="2">
    <source>
        <dbReference type="SAM" id="MobiDB-lite"/>
    </source>
</evidence>
<organism evidence="4 5">
    <name type="scientific">Pseudomonas nicosulfuronedens</name>
    <dbReference type="NCBI Taxonomy" id="2571105"/>
    <lineage>
        <taxon>Bacteria</taxon>
        <taxon>Pseudomonadati</taxon>
        <taxon>Pseudomonadota</taxon>
        <taxon>Gammaproteobacteria</taxon>
        <taxon>Pseudomonadales</taxon>
        <taxon>Pseudomonadaceae</taxon>
        <taxon>Pseudomonas</taxon>
    </lineage>
</organism>
<keyword evidence="5" id="KW-1185">Reference proteome</keyword>
<sequence>MPVSSRGFTLIELMVVAAIVAILAAIAYPSYQQYVIRGKRSAAQAQMMDIANRQQQYLLANRVYASKSQLESGGYALPSEVSSNYGYDVTVVSGTPPTFTITFTPSGAQASDGNLTLSSDGSRTPSAKW</sequence>
<dbReference type="Proteomes" id="UP000306635">
    <property type="component" value="Unassembled WGS sequence"/>
</dbReference>
<evidence type="ECO:0000256" key="3">
    <source>
        <dbReference type="SAM" id="Phobius"/>
    </source>
</evidence>
<dbReference type="Gene3D" id="3.30.700.10">
    <property type="entry name" value="Glycoprotein, Type 4 Pilin"/>
    <property type="match status" value="1"/>
</dbReference>
<dbReference type="NCBIfam" id="TIGR02532">
    <property type="entry name" value="IV_pilin_GFxxxE"/>
    <property type="match status" value="1"/>
</dbReference>
<feature type="compositionally biased region" description="Polar residues" evidence="2">
    <location>
        <begin position="106"/>
        <end position="129"/>
    </location>
</feature>
<reference evidence="4 5" key="1">
    <citation type="submission" date="2019-04" db="EMBL/GenBank/DDBJ databases">
        <authorList>
            <person name="Li M."/>
        </authorList>
    </citation>
    <scope>NUCLEOTIDE SEQUENCE [LARGE SCALE GENOMIC DNA]</scope>
    <source>
        <strain evidence="4 5">LAM1902</strain>
    </source>
</reference>
<dbReference type="PROSITE" id="PS00409">
    <property type="entry name" value="PROKAR_NTER_METHYL"/>
    <property type="match status" value="1"/>
</dbReference>
<dbReference type="PANTHER" id="PTHR30093:SF47">
    <property type="entry name" value="TYPE IV PILUS NON-CORE MINOR PILIN PILE"/>
    <property type="match status" value="1"/>
</dbReference>
<dbReference type="GO" id="GO:0043683">
    <property type="term" value="P:type IV pilus assembly"/>
    <property type="evidence" value="ECO:0007669"/>
    <property type="project" value="InterPro"/>
</dbReference>
<dbReference type="InterPro" id="IPR012902">
    <property type="entry name" value="N_methyl_site"/>
</dbReference>
<dbReference type="GO" id="GO:0015627">
    <property type="term" value="C:type II protein secretion system complex"/>
    <property type="evidence" value="ECO:0007669"/>
    <property type="project" value="InterPro"/>
</dbReference>
<dbReference type="OrthoDB" id="5296638at2"/>
<dbReference type="EMBL" id="SWDV01000025">
    <property type="protein sequence ID" value="TLX74163.1"/>
    <property type="molecule type" value="Genomic_DNA"/>
</dbReference>
<evidence type="ECO:0000313" key="4">
    <source>
        <dbReference type="EMBL" id="TLX74163.1"/>
    </source>
</evidence>
<proteinExistence type="predicted"/>
<comment type="caution">
    <text evidence="4">The sequence shown here is derived from an EMBL/GenBank/DDBJ whole genome shotgun (WGS) entry which is preliminary data.</text>
</comment>
<dbReference type="PANTHER" id="PTHR30093">
    <property type="entry name" value="GENERAL SECRETION PATHWAY PROTEIN G"/>
    <property type="match status" value="1"/>
</dbReference>
<name>A0A5R9QVL9_9PSED</name>
<evidence type="ECO:0000256" key="1">
    <source>
        <dbReference type="ARBA" id="ARBA00022481"/>
    </source>
</evidence>
<dbReference type="InterPro" id="IPR031982">
    <property type="entry name" value="PilE-like"/>
</dbReference>
<dbReference type="Pfam" id="PF07963">
    <property type="entry name" value="N_methyl"/>
    <property type="match status" value="1"/>
</dbReference>
<keyword evidence="1" id="KW-0488">Methylation</keyword>
<dbReference type="AlphaFoldDB" id="A0A5R9QVL9"/>
<accession>A0A5R9QVL9</accession>
<keyword evidence="3" id="KW-0472">Membrane</keyword>
<dbReference type="SUPFAM" id="SSF54523">
    <property type="entry name" value="Pili subunits"/>
    <property type="match status" value="1"/>
</dbReference>
<dbReference type="PRINTS" id="PR00813">
    <property type="entry name" value="BCTERIALGSPG"/>
</dbReference>